<keyword evidence="1" id="KW-0812">Transmembrane</keyword>
<evidence type="ECO:0000313" key="3">
    <source>
        <dbReference type="Proteomes" id="UP000178187"/>
    </source>
</evidence>
<protein>
    <recommendedName>
        <fullName evidence="4">Tetratricopeptide repeat-like domain-containing protein</fullName>
    </recommendedName>
</protein>
<dbReference type="Proteomes" id="UP000178187">
    <property type="component" value="Unassembled WGS sequence"/>
</dbReference>
<name>A0A1G1KQV9_9BACT</name>
<gene>
    <name evidence="2" type="ORF">A3G33_08190</name>
</gene>
<keyword evidence="1" id="KW-0472">Membrane</keyword>
<dbReference type="EMBL" id="MHFR01000067">
    <property type="protein sequence ID" value="OGW95296.1"/>
    <property type="molecule type" value="Genomic_DNA"/>
</dbReference>
<dbReference type="AlphaFoldDB" id="A0A1G1KQV9"/>
<comment type="caution">
    <text evidence="2">The sequence shown here is derived from an EMBL/GenBank/DDBJ whole genome shotgun (WGS) entry which is preliminary data.</text>
</comment>
<proteinExistence type="predicted"/>
<keyword evidence="1" id="KW-1133">Transmembrane helix</keyword>
<evidence type="ECO:0008006" key="4">
    <source>
        <dbReference type="Google" id="ProtNLM"/>
    </source>
</evidence>
<accession>A0A1G1KQV9</accession>
<evidence type="ECO:0000313" key="2">
    <source>
        <dbReference type="EMBL" id="OGW95296.1"/>
    </source>
</evidence>
<feature type="transmembrane region" description="Helical" evidence="1">
    <location>
        <begin position="6"/>
        <end position="27"/>
    </location>
</feature>
<sequence length="159" mass="18476">MNRRISIIICIILLVISILIFMSYQSIFRYKSGPERKVDTVFIGQKKYYDSFKQSMQKAAKFYEPFNKASTFIENNEYGEALKELNESLKNARGNFHKGMVYGQMQMIYNKQGNLQKELEAIELWFSTAGENANHPEFERRAAEIRQQLAATKKVPGTK</sequence>
<reference evidence="2 3" key="1">
    <citation type="journal article" date="2016" name="Nat. Commun.">
        <title>Thousands of microbial genomes shed light on interconnected biogeochemical processes in an aquifer system.</title>
        <authorList>
            <person name="Anantharaman K."/>
            <person name="Brown C.T."/>
            <person name="Hug L.A."/>
            <person name="Sharon I."/>
            <person name="Castelle C.J."/>
            <person name="Probst A.J."/>
            <person name="Thomas B.C."/>
            <person name="Singh A."/>
            <person name="Wilkins M.J."/>
            <person name="Karaoz U."/>
            <person name="Brodie E.L."/>
            <person name="Williams K.H."/>
            <person name="Hubbard S.S."/>
            <person name="Banfield J.F."/>
        </authorList>
    </citation>
    <scope>NUCLEOTIDE SEQUENCE [LARGE SCALE GENOMIC DNA]</scope>
</reference>
<organism evidence="2 3">
    <name type="scientific">Candidatus Danuiimicrobium aquiferis</name>
    <dbReference type="NCBI Taxonomy" id="1801832"/>
    <lineage>
        <taxon>Bacteria</taxon>
        <taxon>Pseudomonadati</taxon>
        <taxon>Candidatus Omnitrophota</taxon>
        <taxon>Candidatus Danuiimicrobium</taxon>
    </lineage>
</organism>
<evidence type="ECO:0000256" key="1">
    <source>
        <dbReference type="SAM" id="Phobius"/>
    </source>
</evidence>